<dbReference type="SUPFAM" id="SSF53383">
    <property type="entry name" value="PLP-dependent transferases"/>
    <property type="match status" value="1"/>
</dbReference>
<dbReference type="OrthoDB" id="9801052at2"/>
<dbReference type="InterPro" id="IPR015424">
    <property type="entry name" value="PyrdxlP-dep_Trfase"/>
</dbReference>
<evidence type="ECO:0000256" key="1">
    <source>
        <dbReference type="ARBA" id="ARBA00022576"/>
    </source>
</evidence>
<dbReference type="Proteomes" id="UP000235116">
    <property type="component" value="Chromosome"/>
</dbReference>
<dbReference type="PANTHER" id="PTHR11986:SF79">
    <property type="entry name" value="ACETYLORNITHINE AMINOTRANSFERASE, MITOCHONDRIAL"/>
    <property type="match status" value="1"/>
</dbReference>
<dbReference type="GO" id="GO:0006526">
    <property type="term" value="P:L-arginine biosynthetic process"/>
    <property type="evidence" value="ECO:0007669"/>
    <property type="project" value="UniProtKB-UniRule"/>
</dbReference>
<dbReference type="GO" id="GO:0005737">
    <property type="term" value="C:cytoplasm"/>
    <property type="evidence" value="ECO:0007669"/>
    <property type="project" value="UniProtKB-SubCell"/>
</dbReference>
<reference evidence="7" key="1">
    <citation type="submission" date="2017-08" db="EMBL/GenBank/DDBJ databases">
        <title>Direct submision.</title>
        <authorList>
            <person name="Kim S.-J."/>
            <person name="Rhee S.-K."/>
        </authorList>
    </citation>
    <scope>NUCLEOTIDE SEQUENCE [LARGE SCALE GENOMIC DNA]</scope>
    <source>
        <strain evidence="7">GI5</strain>
    </source>
</reference>
<gene>
    <name evidence="5" type="primary">argD</name>
    <name evidence="6" type="ORF">Kalk_19460</name>
</gene>
<feature type="modified residue" description="N6-(pyridoxal phosphate)lysine" evidence="5">
    <location>
        <position position="239"/>
    </location>
</feature>
<comment type="pathway">
    <text evidence="5">Amino-acid biosynthesis; L-arginine biosynthesis; N(2)-acetyl-L-ornithine from L-glutamate: step 4/4.</text>
</comment>
<keyword evidence="4 5" id="KW-0663">Pyridoxal phosphate</keyword>
<keyword evidence="2 5" id="KW-0028">Amino-acid biosynthesis</keyword>
<evidence type="ECO:0000313" key="6">
    <source>
        <dbReference type="EMBL" id="AUM15034.1"/>
    </source>
</evidence>
<sequence length="387" mass="41449">MTTYKPLSVTFDKGDGVWLYDTDGKKYLDCISGIAVCGLGHCHPRVTQTIQDQAARLVHTSNLYRISHQEALGAKLAEVSGMEACFFGNSGAEANECAIKIARLYGHNKGIEKPAIVVADHSFHGRTLATLSATGSRKVQAGFEPLVQGFVRAPYDNLEAIRTIAENNPSVVAVMVEPVQGEGGIHVPKDDYLKGLRKICDDNGWLLILDEIQTGNGRTGTYFHYQQHDIVPDVVTTAKGLGNGMPIGACLAQGEAANTLKPGNHGSTYGGNPLVCATALTVVNTLVNENLPQRAGELGQRIMDGFRTALAGNKAVKQIRGKGLMMGIELNRPCAELVGQAMEQGLLINVTSDKVVRLLPALVMSDEQADSMVASVSQLIKDWAAQQ</sequence>
<comment type="subcellular location">
    <subcellularLocation>
        <location evidence="5">Cytoplasm</location>
    </subcellularLocation>
</comment>
<keyword evidence="7" id="KW-1185">Reference proteome</keyword>
<dbReference type="GO" id="GO:0030170">
    <property type="term" value="F:pyridoxal phosphate binding"/>
    <property type="evidence" value="ECO:0007669"/>
    <property type="project" value="InterPro"/>
</dbReference>
<dbReference type="Gene3D" id="3.40.640.10">
    <property type="entry name" value="Type I PLP-dependent aspartate aminotransferase-like (Major domain)"/>
    <property type="match status" value="1"/>
</dbReference>
<dbReference type="InterPro" id="IPR049704">
    <property type="entry name" value="Aminotrans_3_PPA_site"/>
</dbReference>
<dbReference type="InterPro" id="IPR004636">
    <property type="entry name" value="AcOrn/SuccOrn_fam"/>
</dbReference>
<keyword evidence="3 5" id="KW-0808">Transferase</keyword>
<dbReference type="KEGG" id="kak:Kalk_19460"/>
<evidence type="ECO:0000256" key="5">
    <source>
        <dbReference type="HAMAP-Rule" id="MF_01107"/>
    </source>
</evidence>
<dbReference type="EMBL" id="CP022684">
    <property type="protein sequence ID" value="AUM15034.1"/>
    <property type="molecule type" value="Genomic_DNA"/>
</dbReference>
<comment type="cofactor">
    <cofactor evidence="5">
        <name>pyridoxal 5'-phosphate</name>
        <dbReference type="ChEBI" id="CHEBI:597326"/>
    </cofactor>
    <text evidence="5">Binds 1 pyridoxal phosphate per subunit.</text>
</comment>
<protein>
    <recommendedName>
        <fullName evidence="5">Acetylornithine aminotransferase</fullName>
        <shortName evidence="5">ACOAT</shortName>
        <ecNumber evidence="5">2.6.1.11</ecNumber>
    </recommendedName>
</protein>
<dbReference type="AlphaFoldDB" id="A0A2K9LVV4"/>
<feature type="binding site" evidence="5">
    <location>
        <position position="126"/>
    </location>
    <ligand>
        <name>N(2)-acetyl-L-ornithine</name>
        <dbReference type="ChEBI" id="CHEBI:57805"/>
    </ligand>
</feature>
<feature type="binding site" evidence="5">
    <location>
        <begin position="91"/>
        <end position="92"/>
    </location>
    <ligand>
        <name>pyridoxal 5'-phosphate</name>
        <dbReference type="ChEBI" id="CHEBI:597326"/>
    </ligand>
</feature>
<proteinExistence type="inferred from homology"/>
<organism evidence="6 7">
    <name type="scientific">Ketobacter alkanivorans</name>
    <dbReference type="NCBI Taxonomy" id="1917421"/>
    <lineage>
        <taxon>Bacteria</taxon>
        <taxon>Pseudomonadati</taxon>
        <taxon>Pseudomonadota</taxon>
        <taxon>Gammaproteobacteria</taxon>
        <taxon>Pseudomonadales</taxon>
        <taxon>Ketobacteraceae</taxon>
        <taxon>Ketobacter</taxon>
    </lineage>
</organism>
<keyword evidence="1 5" id="KW-0032">Aminotransferase</keyword>
<feature type="binding site" evidence="5">
    <location>
        <position position="123"/>
    </location>
    <ligand>
        <name>pyridoxal 5'-phosphate</name>
        <dbReference type="ChEBI" id="CHEBI:597326"/>
    </ligand>
</feature>
<comment type="catalytic activity">
    <reaction evidence="5">
        <text>N(2)-acetyl-L-ornithine + 2-oxoglutarate = N-acetyl-L-glutamate 5-semialdehyde + L-glutamate</text>
        <dbReference type="Rhea" id="RHEA:18049"/>
        <dbReference type="ChEBI" id="CHEBI:16810"/>
        <dbReference type="ChEBI" id="CHEBI:29123"/>
        <dbReference type="ChEBI" id="CHEBI:29985"/>
        <dbReference type="ChEBI" id="CHEBI:57805"/>
        <dbReference type="EC" id="2.6.1.11"/>
    </reaction>
</comment>
<evidence type="ECO:0000256" key="2">
    <source>
        <dbReference type="ARBA" id="ARBA00022605"/>
    </source>
</evidence>
<dbReference type="InterPro" id="IPR005814">
    <property type="entry name" value="Aminotrans_3"/>
</dbReference>
<comment type="miscellaneous">
    <text evidence="5">May also have succinyldiaminopimelate aminotransferase activity, thus carrying out the corresponding step in lysine biosynthesis.</text>
</comment>
<dbReference type="PROSITE" id="PS00600">
    <property type="entry name" value="AA_TRANSFER_CLASS_3"/>
    <property type="match status" value="1"/>
</dbReference>
<name>A0A2K9LVV4_9GAMM</name>
<feature type="binding site" evidence="5">
    <location>
        <position position="267"/>
    </location>
    <ligand>
        <name>N(2)-acetyl-L-ornithine</name>
        <dbReference type="ChEBI" id="CHEBI:57805"/>
    </ligand>
</feature>
<dbReference type="PIRSF" id="PIRSF000521">
    <property type="entry name" value="Transaminase_4ab_Lys_Orn"/>
    <property type="match status" value="1"/>
</dbReference>
<evidence type="ECO:0000256" key="4">
    <source>
        <dbReference type="ARBA" id="ARBA00022898"/>
    </source>
</evidence>
<dbReference type="PANTHER" id="PTHR11986">
    <property type="entry name" value="AMINOTRANSFERASE CLASS III"/>
    <property type="match status" value="1"/>
</dbReference>
<comment type="subunit">
    <text evidence="5">Homodimer.</text>
</comment>
<dbReference type="UniPathway" id="UPA00068">
    <property type="reaction ID" value="UER00109"/>
</dbReference>
<dbReference type="InterPro" id="IPR050103">
    <property type="entry name" value="Class-III_PLP-dep_AT"/>
</dbReference>
<dbReference type="GO" id="GO:0003992">
    <property type="term" value="F:N2-acetyl-L-ornithine:2-oxoglutarate 5-aminotransferase activity"/>
    <property type="evidence" value="ECO:0007669"/>
    <property type="project" value="UniProtKB-UniRule"/>
</dbReference>
<dbReference type="Pfam" id="PF00202">
    <property type="entry name" value="Aminotran_3"/>
    <property type="match status" value="1"/>
</dbReference>
<dbReference type="CDD" id="cd00610">
    <property type="entry name" value="OAT_like"/>
    <property type="match status" value="1"/>
</dbReference>
<dbReference type="InterPro" id="IPR015422">
    <property type="entry name" value="PyrdxlP-dep_Trfase_small"/>
</dbReference>
<evidence type="ECO:0000313" key="7">
    <source>
        <dbReference type="Proteomes" id="UP000235116"/>
    </source>
</evidence>
<dbReference type="FunFam" id="3.40.640.10:FF:000004">
    <property type="entry name" value="Acetylornithine aminotransferase"/>
    <property type="match status" value="1"/>
</dbReference>
<evidence type="ECO:0000256" key="3">
    <source>
        <dbReference type="ARBA" id="ARBA00022679"/>
    </source>
</evidence>
<feature type="binding site" evidence="5">
    <location>
        <position position="268"/>
    </location>
    <ligand>
        <name>pyridoxal 5'-phosphate</name>
        <dbReference type="ChEBI" id="CHEBI:597326"/>
    </ligand>
</feature>
<dbReference type="NCBIfam" id="TIGR00707">
    <property type="entry name" value="argD"/>
    <property type="match status" value="1"/>
</dbReference>
<keyword evidence="5" id="KW-0963">Cytoplasm</keyword>
<dbReference type="EC" id="2.6.1.11" evidence="5"/>
<dbReference type="HAMAP" id="MF_01107">
    <property type="entry name" value="ArgD_aminotrans_3"/>
    <property type="match status" value="1"/>
</dbReference>
<keyword evidence="5" id="KW-0055">Arginine biosynthesis</keyword>
<accession>A0A2K9LVV4</accession>
<dbReference type="InterPro" id="IPR015421">
    <property type="entry name" value="PyrdxlP-dep_Trfase_major"/>
</dbReference>
<feature type="binding site" evidence="5">
    <location>
        <begin position="210"/>
        <end position="213"/>
    </location>
    <ligand>
        <name>pyridoxal 5'-phosphate</name>
        <dbReference type="ChEBI" id="CHEBI:597326"/>
    </ligand>
</feature>
<dbReference type="Gene3D" id="3.90.1150.10">
    <property type="entry name" value="Aspartate Aminotransferase, domain 1"/>
    <property type="match status" value="1"/>
</dbReference>
<dbReference type="NCBIfam" id="NF002325">
    <property type="entry name" value="PRK01278.1"/>
    <property type="match status" value="1"/>
</dbReference>
<dbReference type="GO" id="GO:0042802">
    <property type="term" value="F:identical protein binding"/>
    <property type="evidence" value="ECO:0007669"/>
    <property type="project" value="TreeGrafter"/>
</dbReference>
<comment type="similarity">
    <text evidence="5">Belongs to the class-III pyridoxal-phosphate-dependent aminotransferase family. ArgD subfamily.</text>
</comment>